<name>A0A6J5NVW1_9CAUD</name>
<protein>
    <submittedName>
        <fullName evidence="1">Uncharacterized protein</fullName>
    </submittedName>
</protein>
<proteinExistence type="predicted"/>
<reference evidence="1" key="1">
    <citation type="submission" date="2020-04" db="EMBL/GenBank/DDBJ databases">
        <authorList>
            <person name="Chiriac C."/>
            <person name="Salcher M."/>
            <person name="Ghai R."/>
            <person name="Kavagutti S V."/>
        </authorList>
    </citation>
    <scope>NUCLEOTIDE SEQUENCE</scope>
</reference>
<gene>
    <name evidence="1" type="ORF">UFOVP770_35</name>
</gene>
<sequence length="58" mass="6525">MLKPVSEILKQLQLINQDLKDHNDRMDAKYGSTDVLPTSDARTGDARICCEKCKGECE</sequence>
<evidence type="ECO:0000313" key="1">
    <source>
        <dbReference type="EMBL" id="CAB4161238.1"/>
    </source>
</evidence>
<dbReference type="EMBL" id="LR796715">
    <property type="protein sequence ID" value="CAB4161238.1"/>
    <property type="molecule type" value="Genomic_DNA"/>
</dbReference>
<organism evidence="1">
    <name type="scientific">uncultured Caudovirales phage</name>
    <dbReference type="NCBI Taxonomy" id="2100421"/>
    <lineage>
        <taxon>Viruses</taxon>
        <taxon>Duplodnaviria</taxon>
        <taxon>Heunggongvirae</taxon>
        <taxon>Uroviricota</taxon>
        <taxon>Caudoviricetes</taxon>
        <taxon>Peduoviridae</taxon>
        <taxon>Maltschvirus</taxon>
        <taxon>Maltschvirus maltsch</taxon>
    </lineage>
</organism>
<accession>A0A6J5NVW1</accession>